<feature type="region of interest" description="Disordered" evidence="1">
    <location>
        <begin position="497"/>
        <end position="550"/>
    </location>
</feature>
<evidence type="ECO:0000313" key="2">
    <source>
        <dbReference type="EMBL" id="KAG5634951.1"/>
    </source>
</evidence>
<proteinExistence type="predicted"/>
<feature type="compositionally biased region" description="Acidic residues" evidence="1">
    <location>
        <begin position="198"/>
        <end position="207"/>
    </location>
</feature>
<dbReference type="EMBL" id="JABCKI010006223">
    <property type="protein sequence ID" value="KAG5634951.1"/>
    <property type="molecule type" value="Genomic_DNA"/>
</dbReference>
<feature type="compositionally biased region" description="Low complexity" evidence="1">
    <location>
        <begin position="254"/>
        <end position="282"/>
    </location>
</feature>
<protein>
    <submittedName>
        <fullName evidence="2">Uncharacterized protein</fullName>
    </submittedName>
</protein>
<feature type="compositionally biased region" description="Low complexity" evidence="1">
    <location>
        <begin position="396"/>
        <end position="406"/>
    </location>
</feature>
<feature type="compositionally biased region" description="Basic and acidic residues" evidence="1">
    <location>
        <begin position="98"/>
        <end position="107"/>
    </location>
</feature>
<feature type="compositionally biased region" description="Basic residues" evidence="1">
    <location>
        <begin position="124"/>
        <end position="135"/>
    </location>
</feature>
<dbReference type="OrthoDB" id="3071207at2759"/>
<feature type="compositionally biased region" description="Low complexity" evidence="1">
    <location>
        <begin position="595"/>
        <end position="609"/>
    </location>
</feature>
<name>A0A9P7K4K6_9AGAR</name>
<sequence>MDDGDHEGLPNALHSHPRFLVATTLATLVIAGSAYIWRSAPPTPLQQAESAHKDPDALAHAEEVLLAPETEEAAGSSSKGSSAGTAIVVRDELGEGSEAKDIKVSRPKERRRRGKDPLKDLLKNAKKTKIQVKHSRLGDSEDSGTGSLTKINEVTGHSRGTSQAPSSRSVSSTSHRRSPVPSASPYPNSNQGSHAGDGDDEDEDEEQPTAVLPSKPLASLQPFSSSLTPASTALCDGLVSEPRADDSTTIIPLSSSSSASHSSNSASDSITTPNTSPTTSHSGKTPTLAQAEVPIHKPLSASASSPSVRQAQKPRGSWDWDGAGPIPTSEAAYRKPPRFRPKSRGSGSFTMSPTPQEAHTGDASSVSSPTEDVLFTFPSLNSSATSLVSPVASRAVNGNGNVTGNGPRRAPTPLSGTNTPPPSLSAQTQLASLRGALEAARLREEKTKGDIERYSKELDIMRWETAAWRRREVDLTAQLHQLAHQVQTYAAVFSAMSTQPQSHLPTSPNPNNSNGSAKNGVSTNSSSNTNGSYYFSPPPSNPHSPSLSLLPANGSILSPMSMSMAHPGPHSPFYPYASHPHAPHAHGQHPHAHMHQQQQSQSPPNGSANGILSMLFPHTSGPSSVAGSSSVGSLSPDLTGPSPPPDMLNRGRRRTRTQTAGARMGGGGVWDGGSDGWEEPSGDGGDDGVYTSDDDAASVSEALADAILKRPGSIRGLPGKASRGNGKDRVEMLHTEFTFPSLSDFGRGVNGAVKLNGDTDADGAARDMQQGGEGGEVPYGVTGVVSHSGAEDKEEAVPLMAVQVDLESATAVSLDDAPS</sequence>
<feature type="compositionally biased region" description="Polar residues" evidence="1">
    <location>
        <begin position="497"/>
        <end position="506"/>
    </location>
</feature>
<reference evidence="2" key="1">
    <citation type="submission" date="2021-02" db="EMBL/GenBank/DDBJ databases">
        <authorList>
            <person name="Nieuwenhuis M."/>
            <person name="Van De Peppel L.J.J."/>
        </authorList>
    </citation>
    <scope>NUCLEOTIDE SEQUENCE</scope>
    <source>
        <strain evidence="2">D49</strain>
    </source>
</reference>
<feature type="compositionally biased region" description="Polar residues" evidence="1">
    <location>
        <begin position="345"/>
        <end position="369"/>
    </location>
</feature>
<gene>
    <name evidence="2" type="ORF">H0H81_000223</name>
</gene>
<keyword evidence="3" id="KW-1185">Reference proteome</keyword>
<feature type="compositionally biased region" description="Polar residues" evidence="1">
    <location>
        <begin position="414"/>
        <end position="426"/>
    </location>
</feature>
<evidence type="ECO:0000256" key="1">
    <source>
        <dbReference type="SAM" id="MobiDB-lite"/>
    </source>
</evidence>
<organism evidence="2 3">
    <name type="scientific">Sphagnurus paluster</name>
    <dbReference type="NCBI Taxonomy" id="117069"/>
    <lineage>
        <taxon>Eukaryota</taxon>
        <taxon>Fungi</taxon>
        <taxon>Dikarya</taxon>
        <taxon>Basidiomycota</taxon>
        <taxon>Agaricomycotina</taxon>
        <taxon>Agaricomycetes</taxon>
        <taxon>Agaricomycetidae</taxon>
        <taxon>Agaricales</taxon>
        <taxon>Tricholomatineae</taxon>
        <taxon>Lyophyllaceae</taxon>
        <taxon>Sphagnurus</taxon>
    </lineage>
</organism>
<feature type="region of interest" description="Disordered" evidence="1">
    <location>
        <begin position="98"/>
        <end position="369"/>
    </location>
</feature>
<evidence type="ECO:0000313" key="3">
    <source>
        <dbReference type="Proteomes" id="UP000717328"/>
    </source>
</evidence>
<feature type="compositionally biased region" description="Basic residues" evidence="1">
    <location>
        <begin position="581"/>
        <end position="594"/>
    </location>
</feature>
<feature type="compositionally biased region" description="Acidic residues" evidence="1">
    <location>
        <begin position="676"/>
        <end position="687"/>
    </location>
</feature>
<feature type="compositionally biased region" description="Polar residues" evidence="1">
    <location>
        <begin position="143"/>
        <end position="152"/>
    </location>
</feature>
<feature type="region of interest" description="Disordered" evidence="1">
    <location>
        <begin position="572"/>
        <end position="687"/>
    </location>
</feature>
<dbReference type="AlphaFoldDB" id="A0A9P7K4K6"/>
<feature type="compositionally biased region" description="Gly residues" evidence="1">
    <location>
        <begin position="663"/>
        <end position="675"/>
    </location>
</feature>
<feature type="compositionally biased region" description="Polar residues" evidence="1">
    <location>
        <begin position="221"/>
        <end position="231"/>
    </location>
</feature>
<accession>A0A9P7K4K6</accession>
<reference evidence="2" key="2">
    <citation type="submission" date="2021-10" db="EMBL/GenBank/DDBJ databases">
        <title>Phylogenomics reveals ancestral predisposition of the termite-cultivated fungus Termitomyces towards a domesticated lifestyle.</title>
        <authorList>
            <person name="Auxier B."/>
            <person name="Grum-Grzhimaylo A."/>
            <person name="Cardenas M.E."/>
            <person name="Lodge J.D."/>
            <person name="Laessoe T."/>
            <person name="Pedersen O."/>
            <person name="Smith M.E."/>
            <person name="Kuyper T.W."/>
            <person name="Franco-Molano E.A."/>
            <person name="Baroni T.J."/>
            <person name="Aanen D.K."/>
        </authorList>
    </citation>
    <scope>NUCLEOTIDE SEQUENCE</scope>
    <source>
        <strain evidence="2">D49</strain>
    </source>
</reference>
<feature type="compositionally biased region" description="Low complexity" evidence="1">
    <location>
        <begin position="509"/>
        <end position="532"/>
    </location>
</feature>
<comment type="caution">
    <text evidence="2">The sequence shown here is derived from an EMBL/GenBank/DDBJ whole genome shotgun (WGS) entry which is preliminary data.</text>
</comment>
<feature type="region of interest" description="Disordered" evidence="1">
    <location>
        <begin position="395"/>
        <end position="426"/>
    </location>
</feature>
<dbReference type="Proteomes" id="UP000717328">
    <property type="component" value="Unassembled WGS sequence"/>
</dbReference>
<feature type="compositionally biased region" description="Low complexity" evidence="1">
    <location>
        <begin position="620"/>
        <end position="636"/>
    </location>
</feature>
<feature type="compositionally biased region" description="Polar residues" evidence="1">
    <location>
        <begin position="301"/>
        <end position="310"/>
    </location>
</feature>